<feature type="region of interest" description="Disordered" evidence="1">
    <location>
        <begin position="1"/>
        <end position="22"/>
    </location>
</feature>
<accession>A0AAD7ET78</accession>
<evidence type="ECO:0000313" key="2">
    <source>
        <dbReference type="EMBL" id="KAJ7348584.1"/>
    </source>
</evidence>
<dbReference type="AlphaFoldDB" id="A0AAD7ET78"/>
<evidence type="ECO:0000256" key="1">
    <source>
        <dbReference type="SAM" id="MobiDB-lite"/>
    </source>
</evidence>
<sequence length="260" mass="28200">MGTAEDNPQDETAASEASSAPREPFELGVHDIIAARDLLLIFLPPELVYITLDLAEYWAQIKPARAQAVQLSASQSAAANVSLCYLVLPAILEHEQSADSDPNLKIHVKARRVQFIIVSHDQGWCSDPAAGGTYRGSTWFESAILRPSQAQASTRSPFRLPSSRSNLNFNAHSASWLNRLGASPVGLETTLGYDPILEVANTAAHGEGSSRWKVQSNFCASNDHREHVVTWDADGSLVQGTARALLPLSYLETGLRLSPE</sequence>
<comment type="caution">
    <text evidence="2">The sequence shown here is derived from an EMBL/GenBank/DDBJ whole genome shotgun (WGS) entry which is preliminary data.</text>
</comment>
<proteinExistence type="predicted"/>
<protein>
    <submittedName>
        <fullName evidence="2">Uncharacterized protein</fullName>
    </submittedName>
</protein>
<gene>
    <name evidence="2" type="ORF">DFH08DRAFT_698579</name>
</gene>
<organism evidence="2 3">
    <name type="scientific">Mycena albidolilacea</name>
    <dbReference type="NCBI Taxonomy" id="1033008"/>
    <lineage>
        <taxon>Eukaryota</taxon>
        <taxon>Fungi</taxon>
        <taxon>Dikarya</taxon>
        <taxon>Basidiomycota</taxon>
        <taxon>Agaricomycotina</taxon>
        <taxon>Agaricomycetes</taxon>
        <taxon>Agaricomycetidae</taxon>
        <taxon>Agaricales</taxon>
        <taxon>Marasmiineae</taxon>
        <taxon>Mycenaceae</taxon>
        <taxon>Mycena</taxon>
    </lineage>
</organism>
<dbReference type="EMBL" id="JARIHO010000017">
    <property type="protein sequence ID" value="KAJ7348584.1"/>
    <property type="molecule type" value="Genomic_DNA"/>
</dbReference>
<dbReference type="Proteomes" id="UP001218218">
    <property type="component" value="Unassembled WGS sequence"/>
</dbReference>
<reference evidence="2" key="1">
    <citation type="submission" date="2023-03" db="EMBL/GenBank/DDBJ databases">
        <title>Massive genome expansion in bonnet fungi (Mycena s.s.) driven by repeated elements and novel gene families across ecological guilds.</title>
        <authorList>
            <consortium name="Lawrence Berkeley National Laboratory"/>
            <person name="Harder C.B."/>
            <person name="Miyauchi S."/>
            <person name="Viragh M."/>
            <person name="Kuo A."/>
            <person name="Thoen E."/>
            <person name="Andreopoulos B."/>
            <person name="Lu D."/>
            <person name="Skrede I."/>
            <person name="Drula E."/>
            <person name="Henrissat B."/>
            <person name="Morin E."/>
            <person name="Kohler A."/>
            <person name="Barry K."/>
            <person name="LaButti K."/>
            <person name="Morin E."/>
            <person name="Salamov A."/>
            <person name="Lipzen A."/>
            <person name="Mereny Z."/>
            <person name="Hegedus B."/>
            <person name="Baldrian P."/>
            <person name="Stursova M."/>
            <person name="Weitz H."/>
            <person name="Taylor A."/>
            <person name="Grigoriev I.V."/>
            <person name="Nagy L.G."/>
            <person name="Martin F."/>
            <person name="Kauserud H."/>
        </authorList>
    </citation>
    <scope>NUCLEOTIDE SEQUENCE</scope>
    <source>
        <strain evidence="2">CBHHK002</strain>
    </source>
</reference>
<name>A0AAD7ET78_9AGAR</name>
<evidence type="ECO:0000313" key="3">
    <source>
        <dbReference type="Proteomes" id="UP001218218"/>
    </source>
</evidence>
<keyword evidence="3" id="KW-1185">Reference proteome</keyword>